<dbReference type="AlphaFoldDB" id="A0A0F9DA92"/>
<reference evidence="1" key="1">
    <citation type="journal article" date="2015" name="Nature">
        <title>Complex archaea that bridge the gap between prokaryotes and eukaryotes.</title>
        <authorList>
            <person name="Spang A."/>
            <person name="Saw J.H."/>
            <person name="Jorgensen S.L."/>
            <person name="Zaremba-Niedzwiedzka K."/>
            <person name="Martijn J."/>
            <person name="Lind A.E."/>
            <person name="van Eijk R."/>
            <person name="Schleper C."/>
            <person name="Guy L."/>
            <person name="Ettema T.J."/>
        </authorList>
    </citation>
    <scope>NUCLEOTIDE SEQUENCE</scope>
</reference>
<name>A0A0F9DA92_9ZZZZ</name>
<evidence type="ECO:0000313" key="1">
    <source>
        <dbReference type="EMBL" id="KKL14681.1"/>
    </source>
</evidence>
<gene>
    <name evidence="1" type="ORF">LCGC14_2513200</name>
</gene>
<accession>A0A0F9DA92</accession>
<proteinExistence type="predicted"/>
<sequence>MASPMLDKAEILADLANLLTYCLNMGIGEGEEDGDSETWIQEVEELIYHYRYRR</sequence>
<protein>
    <submittedName>
        <fullName evidence="1">Uncharacterized protein</fullName>
    </submittedName>
</protein>
<comment type="caution">
    <text evidence="1">The sequence shown here is derived from an EMBL/GenBank/DDBJ whole genome shotgun (WGS) entry which is preliminary data.</text>
</comment>
<dbReference type="EMBL" id="LAZR01040360">
    <property type="protein sequence ID" value="KKL14681.1"/>
    <property type="molecule type" value="Genomic_DNA"/>
</dbReference>
<organism evidence="1">
    <name type="scientific">marine sediment metagenome</name>
    <dbReference type="NCBI Taxonomy" id="412755"/>
    <lineage>
        <taxon>unclassified sequences</taxon>
        <taxon>metagenomes</taxon>
        <taxon>ecological metagenomes</taxon>
    </lineage>
</organism>